<reference evidence="1" key="1">
    <citation type="submission" date="2022-05" db="EMBL/GenBank/DDBJ databases">
        <title>Comparative Genomics of Spacecraft Associated Microbes.</title>
        <authorList>
            <person name="Tran M.T."/>
            <person name="Wright A."/>
            <person name="Seuylemezian A."/>
            <person name="Eisen J."/>
            <person name="Coil D."/>
        </authorList>
    </citation>
    <scope>NUCLEOTIDE SEQUENCE</scope>
    <source>
        <strain evidence="1">214.1.1</strain>
    </source>
</reference>
<evidence type="ECO:0000313" key="1">
    <source>
        <dbReference type="EMBL" id="MCM3716585.1"/>
    </source>
</evidence>
<keyword evidence="2" id="KW-1185">Reference proteome</keyword>
<comment type="caution">
    <text evidence="1">The sequence shown here is derived from an EMBL/GenBank/DDBJ whole genome shotgun (WGS) entry which is preliminary data.</text>
</comment>
<dbReference type="EMBL" id="JAMBOL010000044">
    <property type="protein sequence ID" value="MCM3716585.1"/>
    <property type="molecule type" value="Genomic_DNA"/>
</dbReference>
<dbReference type="AlphaFoldDB" id="A0A9X2IQQ2"/>
<organism evidence="1 2">
    <name type="scientific">Halalkalibacter oceani</name>
    <dbReference type="NCBI Taxonomy" id="1653776"/>
    <lineage>
        <taxon>Bacteria</taxon>
        <taxon>Bacillati</taxon>
        <taxon>Bacillota</taxon>
        <taxon>Bacilli</taxon>
        <taxon>Bacillales</taxon>
        <taxon>Bacillaceae</taxon>
        <taxon>Halalkalibacter</taxon>
    </lineage>
</organism>
<sequence>MFITLLLIVVLLPDTINIGRTMFAGHAASAEAIKQVENQGQMTSAIASIVVDYLEDRGFEECGYASNQVRNCYEIYGTSDQRGLNSENPSVTAMVVTKYRPFILHLVPNMRWGDRIAFEDGIVSMNSVRVGSAASFIRE</sequence>
<protein>
    <submittedName>
        <fullName evidence="1">Uncharacterized protein</fullName>
    </submittedName>
</protein>
<evidence type="ECO:0000313" key="2">
    <source>
        <dbReference type="Proteomes" id="UP001139179"/>
    </source>
</evidence>
<dbReference type="RefSeq" id="WP_251225233.1">
    <property type="nucleotide sequence ID" value="NZ_JAMBOL010000044.1"/>
</dbReference>
<dbReference type="Proteomes" id="UP001139179">
    <property type="component" value="Unassembled WGS sequence"/>
</dbReference>
<accession>A0A9X2IQQ2</accession>
<proteinExistence type="predicted"/>
<name>A0A9X2IQQ2_9BACI</name>
<gene>
    <name evidence="1" type="ORF">M3202_21305</name>
</gene>